<dbReference type="GO" id="GO:0016787">
    <property type="term" value="F:hydrolase activity"/>
    <property type="evidence" value="ECO:0007669"/>
    <property type="project" value="UniProtKB-KW"/>
</dbReference>
<evidence type="ECO:0000313" key="4">
    <source>
        <dbReference type="EMBL" id="GAG62741.1"/>
    </source>
</evidence>
<name>X1AS77_9ZZZZ</name>
<evidence type="ECO:0000259" key="3">
    <source>
        <dbReference type="Pfam" id="PF00557"/>
    </source>
</evidence>
<proteinExistence type="predicted"/>
<dbReference type="CDD" id="cd01092">
    <property type="entry name" value="APP-like"/>
    <property type="match status" value="1"/>
</dbReference>
<keyword evidence="1" id="KW-0479">Metal-binding</keyword>
<dbReference type="PANTHER" id="PTHR46112:SF3">
    <property type="entry name" value="AMINOPEPTIDASE YPDF"/>
    <property type="match status" value="1"/>
</dbReference>
<keyword evidence="2" id="KW-0378">Hydrolase</keyword>
<dbReference type="AlphaFoldDB" id="X1AS77"/>
<dbReference type="SUPFAM" id="SSF55920">
    <property type="entry name" value="Creatinase/aminopeptidase"/>
    <property type="match status" value="1"/>
</dbReference>
<dbReference type="EMBL" id="BART01001123">
    <property type="protein sequence ID" value="GAG62741.1"/>
    <property type="molecule type" value="Genomic_DNA"/>
</dbReference>
<gene>
    <name evidence="4" type="ORF">S01H4_04254</name>
</gene>
<dbReference type="InterPro" id="IPR050659">
    <property type="entry name" value="Peptidase_M24B"/>
</dbReference>
<organism evidence="4">
    <name type="scientific">marine sediment metagenome</name>
    <dbReference type="NCBI Taxonomy" id="412755"/>
    <lineage>
        <taxon>unclassified sequences</taxon>
        <taxon>metagenomes</taxon>
        <taxon>ecological metagenomes</taxon>
    </lineage>
</organism>
<dbReference type="Pfam" id="PF00557">
    <property type="entry name" value="Peptidase_M24"/>
    <property type="match status" value="1"/>
</dbReference>
<sequence length="223" mass="25114">IKNACKITDKVFGSIINSGASAINKLSEIELACRIEQLLVKSNSEGRSFDTIVAYGKNSSMPHYSPQKIKVKRGLILMDFGCKFENYCSDMTRTIFTKNQKICNEFKKIYDIVLKAQLLSIENCREGVTCSQLDRIARKFITSKGYGHNFGHRLGHGVGIEVHEEPAVTMENRTVLRENMVITIEPGIYIENFGGVRIEDMVIVGKNGCEVLYNSKKSFFILN</sequence>
<dbReference type="InterPro" id="IPR000994">
    <property type="entry name" value="Pept_M24"/>
</dbReference>
<evidence type="ECO:0000256" key="2">
    <source>
        <dbReference type="ARBA" id="ARBA00022801"/>
    </source>
</evidence>
<dbReference type="PROSITE" id="PS00491">
    <property type="entry name" value="PROLINE_PEPTIDASE"/>
    <property type="match status" value="1"/>
</dbReference>
<reference evidence="4" key="1">
    <citation type="journal article" date="2014" name="Front. Microbiol.">
        <title>High frequency of phylogenetically diverse reductive dehalogenase-homologous genes in deep subseafloor sedimentary metagenomes.</title>
        <authorList>
            <person name="Kawai M."/>
            <person name="Futagami T."/>
            <person name="Toyoda A."/>
            <person name="Takaki Y."/>
            <person name="Nishi S."/>
            <person name="Hori S."/>
            <person name="Arai W."/>
            <person name="Tsubouchi T."/>
            <person name="Morono Y."/>
            <person name="Uchiyama I."/>
            <person name="Ito T."/>
            <person name="Fujiyama A."/>
            <person name="Inagaki F."/>
            <person name="Takami H."/>
        </authorList>
    </citation>
    <scope>NUCLEOTIDE SEQUENCE</scope>
    <source>
        <strain evidence="4">Expedition CK06-06</strain>
    </source>
</reference>
<comment type="caution">
    <text evidence="4">The sequence shown here is derived from an EMBL/GenBank/DDBJ whole genome shotgun (WGS) entry which is preliminary data.</text>
</comment>
<dbReference type="InterPro" id="IPR036005">
    <property type="entry name" value="Creatinase/aminopeptidase-like"/>
</dbReference>
<evidence type="ECO:0000256" key="1">
    <source>
        <dbReference type="ARBA" id="ARBA00022723"/>
    </source>
</evidence>
<protein>
    <recommendedName>
        <fullName evidence="3">Peptidase M24 domain-containing protein</fullName>
    </recommendedName>
</protein>
<dbReference type="Gene3D" id="3.90.230.10">
    <property type="entry name" value="Creatinase/methionine aminopeptidase superfamily"/>
    <property type="match status" value="1"/>
</dbReference>
<accession>X1AS77</accession>
<feature type="non-terminal residue" evidence="4">
    <location>
        <position position="1"/>
    </location>
</feature>
<dbReference type="InterPro" id="IPR001131">
    <property type="entry name" value="Peptidase_M24B_aminopep-P_CS"/>
</dbReference>
<feature type="domain" description="Peptidase M24" evidence="3">
    <location>
        <begin position="1"/>
        <end position="205"/>
    </location>
</feature>
<dbReference type="PANTHER" id="PTHR46112">
    <property type="entry name" value="AMINOPEPTIDASE"/>
    <property type="match status" value="1"/>
</dbReference>
<dbReference type="GO" id="GO:0046872">
    <property type="term" value="F:metal ion binding"/>
    <property type="evidence" value="ECO:0007669"/>
    <property type="project" value="UniProtKB-KW"/>
</dbReference>